<dbReference type="GeneID" id="126890036"/>
<protein>
    <recommendedName>
        <fullName evidence="1">Poly [ADP-ribose] polymerase</fullName>
        <shortName evidence="1">PARP</shortName>
        <ecNumber evidence="1">2.4.2.-</ecNumber>
    </recommendedName>
</protein>
<dbReference type="EC" id="2.4.2.-" evidence="1"/>
<keyword evidence="6" id="KW-1185">Reference proteome</keyword>
<organism evidence="5 6">
    <name type="scientific">Diabrotica virgifera virgifera</name>
    <name type="common">western corn rootworm</name>
    <dbReference type="NCBI Taxonomy" id="50390"/>
    <lineage>
        <taxon>Eukaryota</taxon>
        <taxon>Metazoa</taxon>
        <taxon>Ecdysozoa</taxon>
        <taxon>Arthropoda</taxon>
        <taxon>Hexapoda</taxon>
        <taxon>Insecta</taxon>
        <taxon>Pterygota</taxon>
        <taxon>Neoptera</taxon>
        <taxon>Endopterygota</taxon>
        <taxon>Coleoptera</taxon>
        <taxon>Polyphaga</taxon>
        <taxon>Cucujiformia</taxon>
        <taxon>Chrysomeloidea</taxon>
        <taxon>Chrysomelidae</taxon>
        <taxon>Galerucinae</taxon>
        <taxon>Diabroticina</taxon>
        <taxon>Diabroticites</taxon>
        <taxon>Diabrotica</taxon>
    </lineage>
</organism>
<sequence>MVLLVIILLILLPLVLYDYFTTAIAPPATLNIFNDIALTSSRNDLDRSSIPDKASTDSASIHPKAITDNTTRTPGCGVTSSKTNLERSETRRDNNETLASSGGDSSSSRMINQHFMKHTNTTALIPVRKNPEILTHVFNILYNFNIKLTNDVFQLESLREESWEYQRIKSIFFQSNKSFCKLHSIEKVHNPYLQLHYALKKDEYIRKGIRYMETMLFHGTRRAIIKDICRNNFNWRLTGTAFGSRFGQGVNFASEAYFATRFCDCGGKKVMIIAHVLIGYSCRGYIDMVIPPNNFDTSTNDKQNVYVKYDDNNFYPSYLIHFAE</sequence>
<keyword evidence="3" id="KW-0732">Signal</keyword>
<dbReference type="PROSITE" id="PS51059">
    <property type="entry name" value="PARP_CATALYTIC"/>
    <property type="match status" value="1"/>
</dbReference>
<feature type="domain" description="PARP catalytic" evidence="4">
    <location>
        <begin position="140"/>
        <end position="324"/>
    </location>
</feature>
<dbReference type="SUPFAM" id="SSF56399">
    <property type="entry name" value="ADP-ribosylation"/>
    <property type="match status" value="1"/>
</dbReference>
<evidence type="ECO:0000313" key="6">
    <source>
        <dbReference type="Proteomes" id="UP001652700"/>
    </source>
</evidence>
<feature type="signal peptide" evidence="3">
    <location>
        <begin position="1"/>
        <end position="17"/>
    </location>
</feature>
<feature type="compositionally biased region" description="Basic and acidic residues" evidence="2">
    <location>
        <begin position="84"/>
        <end position="95"/>
    </location>
</feature>
<accession>A0ABM5KX99</accession>
<dbReference type="PANTHER" id="PTHR45740">
    <property type="entry name" value="POLY [ADP-RIBOSE] POLYMERASE"/>
    <property type="match status" value="1"/>
</dbReference>
<dbReference type="Pfam" id="PF00644">
    <property type="entry name" value="PARP"/>
    <property type="match status" value="1"/>
</dbReference>
<keyword evidence="1" id="KW-0520">NAD</keyword>
<proteinExistence type="predicted"/>
<dbReference type="RefSeq" id="XP_050514810.1">
    <property type="nucleotide sequence ID" value="XM_050658853.1"/>
</dbReference>
<evidence type="ECO:0000256" key="1">
    <source>
        <dbReference type="RuleBase" id="RU362114"/>
    </source>
</evidence>
<evidence type="ECO:0000256" key="3">
    <source>
        <dbReference type="SAM" id="SignalP"/>
    </source>
</evidence>
<feature type="region of interest" description="Disordered" evidence="2">
    <location>
        <begin position="45"/>
        <end position="109"/>
    </location>
</feature>
<dbReference type="PANTHER" id="PTHR45740:SF2">
    <property type="entry name" value="POLY [ADP-RIBOSE] POLYMERASE"/>
    <property type="match status" value="1"/>
</dbReference>
<reference evidence="5" key="1">
    <citation type="submission" date="2025-05" db="UniProtKB">
        <authorList>
            <consortium name="EnsemblMetazoa"/>
        </authorList>
    </citation>
    <scope>IDENTIFICATION</scope>
</reference>
<evidence type="ECO:0000313" key="5">
    <source>
        <dbReference type="EnsemblMetazoa" id="XP_050514810.1"/>
    </source>
</evidence>
<evidence type="ECO:0000256" key="2">
    <source>
        <dbReference type="SAM" id="MobiDB-lite"/>
    </source>
</evidence>
<feature type="chain" id="PRO_5047158358" description="Poly [ADP-ribose] polymerase" evidence="3">
    <location>
        <begin position="18"/>
        <end position="324"/>
    </location>
</feature>
<keyword evidence="1" id="KW-0328">Glycosyltransferase</keyword>
<name>A0ABM5KX99_DIAVI</name>
<evidence type="ECO:0000259" key="4">
    <source>
        <dbReference type="PROSITE" id="PS51059"/>
    </source>
</evidence>
<dbReference type="EnsemblMetazoa" id="XM_050658853.1">
    <property type="protein sequence ID" value="XP_050514810.1"/>
    <property type="gene ID" value="LOC126890036"/>
</dbReference>
<feature type="compositionally biased region" description="Polar residues" evidence="2">
    <location>
        <begin position="67"/>
        <end position="83"/>
    </location>
</feature>
<keyword evidence="1" id="KW-0808">Transferase</keyword>
<dbReference type="InterPro" id="IPR012317">
    <property type="entry name" value="Poly(ADP-ribose)pol_cat_dom"/>
</dbReference>
<dbReference type="Gene3D" id="3.90.228.10">
    <property type="match status" value="1"/>
</dbReference>
<dbReference type="Proteomes" id="UP001652700">
    <property type="component" value="Unplaced"/>
</dbReference>
<dbReference type="InterPro" id="IPR051712">
    <property type="entry name" value="ARTD-AVP"/>
</dbReference>